<evidence type="ECO:0000256" key="2">
    <source>
        <dbReference type="SAM" id="MobiDB-lite"/>
    </source>
</evidence>
<comment type="similarity">
    <text evidence="1">Belongs to the LytR/CpsA/Psr (LCP) family.</text>
</comment>
<protein>
    <submittedName>
        <fullName evidence="5">LytR family regulatory protein</fullName>
    </submittedName>
</protein>
<dbReference type="Proteomes" id="UP000249091">
    <property type="component" value="Chromosome 1"/>
</dbReference>
<dbReference type="PANTHER" id="PTHR33392">
    <property type="entry name" value="POLYISOPRENYL-TEICHOIC ACID--PEPTIDOGLYCAN TEICHOIC ACID TRANSFERASE TAGU"/>
    <property type="match status" value="1"/>
</dbReference>
<evidence type="ECO:0000259" key="3">
    <source>
        <dbReference type="Pfam" id="PF03816"/>
    </source>
</evidence>
<dbReference type="Gene3D" id="3.30.70.2390">
    <property type="match status" value="1"/>
</dbReference>
<feature type="compositionally biased region" description="Basic residues" evidence="2">
    <location>
        <begin position="8"/>
        <end position="22"/>
    </location>
</feature>
<dbReference type="Pfam" id="PF03816">
    <property type="entry name" value="LytR_cpsA_psr"/>
    <property type="match status" value="1"/>
</dbReference>
<dbReference type="InterPro" id="IPR004474">
    <property type="entry name" value="LytR_CpsA_psr"/>
</dbReference>
<feature type="region of interest" description="Disordered" evidence="2">
    <location>
        <begin position="1"/>
        <end position="51"/>
    </location>
</feature>
<evidence type="ECO:0000259" key="4">
    <source>
        <dbReference type="Pfam" id="PF13399"/>
    </source>
</evidence>
<dbReference type="InterPro" id="IPR050922">
    <property type="entry name" value="LytR/CpsA/Psr_CW_biosynth"/>
</dbReference>
<organism evidence="5 6">
    <name type="scientific">Rhodococcus coprophilus</name>
    <dbReference type="NCBI Taxonomy" id="38310"/>
    <lineage>
        <taxon>Bacteria</taxon>
        <taxon>Bacillati</taxon>
        <taxon>Actinomycetota</taxon>
        <taxon>Actinomycetes</taxon>
        <taxon>Mycobacteriales</taxon>
        <taxon>Nocardiaceae</taxon>
        <taxon>Rhodococcus</taxon>
    </lineage>
</organism>
<sequence>MPPEPPRRRTGGRRPTAGRRTRAGSPQPAAGSEPPTGTGRRVRRARRSPDRDVVVAVAAPRVFTGRPLQMLVAVAAALALVVTGVAWQRIDSLRSSLASIGGLGLGSGEDGAVDILLVGTDSRTDAHGNPLSQRELDALRAGEEVANNTDTIILIRVPNDGRSATALSIPRDTYVEVPDIGMSKINAAYGATKETTRLELVESGADEAEAEADSTKAGREALIESVADLTGVTVDHYAEVGLLGFVLLTDAVGGVEVCLNEAVDEPLSGAQFDAGTQTLEGPDALSFVRQRHGLPRGDLDRIVRQQVFMASLAQKVLSAQTLSNPSKLNQLTAAVQRSVVLDSDWDIMDLATQMQGLAGGDVTFSTIPVEDINAMTDYGESVVQVDPDEVRDFVAGLIGAAPDDRRSDDDATTSSKPAPEIDPSTVTVEVTNAGDVAGLASVVSAELSSEGYREGEVGNYTGTSVRSSVVYGADADSDETRAVAAALGGLDTASDSTLDPGTVRVVLADDYAGPGTSSLAGSGSGSGSTTTSNTAGLTPADGTATPAPASPPIDAGSDGPRCVN</sequence>
<proteinExistence type="inferred from homology"/>
<reference evidence="5 6" key="1">
    <citation type="submission" date="2018-06" db="EMBL/GenBank/DDBJ databases">
        <authorList>
            <consortium name="Pathogen Informatics"/>
            <person name="Doyle S."/>
        </authorList>
    </citation>
    <scope>NUCLEOTIDE SEQUENCE [LARGE SCALE GENOMIC DNA]</scope>
    <source>
        <strain evidence="5 6">NCTC10994</strain>
    </source>
</reference>
<dbReference type="Gene3D" id="3.40.630.190">
    <property type="entry name" value="LCP protein"/>
    <property type="match status" value="1"/>
</dbReference>
<dbReference type="PANTHER" id="PTHR33392:SF6">
    <property type="entry name" value="POLYISOPRENYL-TEICHOIC ACID--PEPTIDOGLYCAN TEICHOIC ACID TRANSFERASE TAGU"/>
    <property type="match status" value="1"/>
</dbReference>
<name>A0A2X4UHX8_9NOCA</name>
<gene>
    <name evidence="5" type="primary">lytR_2</name>
    <name evidence="5" type="ORF">NCTC10994_03899</name>
</gene>
<feature type="compositionally biased region" description="Low complexity" evidence="2">
    <location>
        <begin position="514"/>
        <end position="547"/>
    </location>
</feature>
<feature type="region of interest" description="Disordered" evidence="2">
    <location>
        <begin position="514"/>
        <end position="564"/>
    </location>
</feature>
<dbReference type="KEGG" id="rcr:NCTC10994_03899"/>
<dbReference type="STRING" id="1219011.GCA_001895045_01509"/>
<feature type="domain" description="LytR/CpsA/Psr regulator C-terminal" evidence="4">
    <location>
        <begin position="425"/>
        <end position="511"/>
    </location>
</feature>
<evidence type="ECO:0000256" key="1">
    <source>
        <dbReference type="ARBA" id="ARBA00006068"/>
    </source>
</evidence>
<dbReference type="Pfam" id="PF13399">
    <property type="entry name" value="LytR_C"/>
    <property type="match status" value="1"/>
</dbReference>
<dbReference type="InterPro" id="IPR027381">
    <property type="entry name" value="LytR/CpsA/Psr_C"/>
</dbReference>
<feature type="region of interest" description="Disordered" evidence="2">
    <location>
        <begin position="398"/>
        <end position="422"/>
    </location>
</feature>
<dbReference type="AlphaFoldDB" id="A0A2X4UHX8"/>
<evidence type="ECO:0000313" key="5">
    <source>
        <dbReference type="EMBL" id="SQI38279.1"/>
    </source>
</evidence>
<accession>A0A2X4UHX8</accession>
<keyword evidence="6" id="KW-1185">Reference proteome</keyword>
<feature type="domain" description="Cell envelope-related transcriptional attenuator" evidence="3">
    <location>
        <begin position="148"/>
        <end position="317"/>
    </location>
</feature>
<evidence type="ECO:0000313" key="6">
    <source>
        <dbReference type="Proteomes" id="UP000249091"/>
    </source>
</evidence>
<dbReference type="NCBIfam" id="TIGR00350">
    <property type="entry name" value="lytR_cpsA_psr"/>
    <property type="match status" value="1"/>
</dbReference>
<dbReference type="EMBL" id="LS483468">
    <property type="protein sequence ID" value="SQI38279.1"/>
    <property type="molecule type" value="Genomic_DNA"/>
</dbReference>